<dbReference type="PANTHER" id="PTHR43646">
    <property type="entry name" value="GLYCOSYLTRANSFERASE"/>
    <property type="match status" value="1"/>
</dbReference>
<dbReference type="Pfam" id="PF00535">
    <property type="entry name" value="Glycos_transf_2"/>
    <property type="match status" value="1"/>
</dbReference>
<evidence type="ECO:0000256" key="4">
    <source>
        <dbReference type="ARBA" id="ARBA00022679"/>
    </source>
</evidence>
<proteinExistence type="predicted"/>
<keyword evidence="2" id="KW-1003">Cell membrane</keyword>
<keyword evidence="4 7" id="KW-0808">Transferase</keyword>
<evidence type="ECO:0000259" key="6">
    <source>
        <dbReference type="Pfam" id="PF00535"/>
    </source>
</evidence>
<dbReference type="InterPro" id="IPR001173">
    <property type="entry name" value="Glyco_trans_2-like"/>
</dbReference>
<dbReference type="Gene3D" id="3.90.550.10">
    <property type="entry name" value="Spore Coat Polysaccharide Biosynthesis Protein SpsA, Chain A"/>
    <property type="match status" value="1"/>
</dbReference>
<reference evidence="7 8" key="1">
    <citation type="journal article" date="2015" name="Nature">
        <title>rRNA introns, odd ribosomes, and small enigmatic genomes across a large radiation of phyla.</title>
        <authorList>
            <person name="Brown C.T."/>
            <person name="Hug L.A."/>
            <person name="Thomas B.C."/>
            <person name="Sharon I."/>
            <person name="Castelle C.J."/>
            <person name="Singh A."/>
            <person name="Wilkins M.J."/>
            <person name="Williams K.H."/>
            <person name="Banfield J.F."/>
        </authorList>
    </citation>
    <scope>NUCLEOTIDE SEQUENCE [LARGE SCALE GENOMIC DNA]</scope>
</reference>
<evidence type="ECO:0000256" key="3">
    <source>
        <dbReference type="ARBA" id="ARBA00022676"/>
    </source>
</evidence>
<comment type="subcellular location">
    <subcellularLocation>
        <location evidence="1">Cell membrane</location>
    </subcellularLocation>
</comment>
<dbReference type="SUPFAM" id="SSF53448">
    <property type="entry name" value="Nucleotide-diphospho-sugar transferases"/>
    <property type="match status" value="1"/>
</dbReference>
<dbReference type="EMBL" id="LCFB01000012">
    <property type="protein sequence ID" value="KKS84946.1"/>
    <property type="molecule type" value="Genomic_DNA"/>
</dbReference>
<dbReference type="InterPro" id="IPR029044">
    <property type="entry name" value="Nucleotide-diphossugar_trans"/>
</dbReference>
<evidence type="ECO:0000256" key="1">
    <source>
        <dbReference type="ARBA" id="ARBA00004236"/>
    </source>
</evidence>
<accession>A0A0G1EPJ5</accession>
<dbReference type="PANTHER" id="PTHR43646:SF2">
    <property type="entry name" value="GLYCOSYLTRANSFERASE 2-LIKE DOMAIN-CONTAINING PROTEIN"/>
    <property type="match status" value="1"/>
</dbReference>
<dbReference type="GO" id="GO:0005886">
    <property type="term" value="C:plasma membrane"/>
    <property type="evidence" value="ECO:0007669"/>
    <property type="project" value="UniProtKB-SubCell"/>
</dbReference>
<name>A0A0G1EPJ5_9BACT</name>
<dbReference type="Proteomes" id="UP000034543">
    <property type="component" value="Unassembled WGS sequence"/>
</dbReference>
<dbReference type="GO" id="GO:0016757">
    <property type="term" value="F:glycosyltransferase activity"/>
    <property type="evidence" value="ECO:0007669"/>
    <property type="project" value="UniProtKB-KW"/>
</dbReference>
<keyword evidence="5" id="KW-0472">Membrane</keyword>
<evidence type="ECO:0000256" key="2">
    <source>
        <dbReference type="ARBA" id="ARBA00022475"/>
    </source>
</evidence>
<evidence type="ECO:0000256" key="5">
    <source>
        <dbReference type="ARBA" id="ARBA00023136"/>
    </source>
</evidence>
<keyword evidence="3" id="KW-0328">Glycosyltransferase</keyword>
<sequence length="248" mass="28044">MSQSSKHFFSVIIPTLNEEKYLPRLLGDLAKQTARDFEVIVVDGSSHDKTVRCAREFRKQLLLTILTVTASNVSLQRNRGARHARSQYLVFLDADVRIPEHFLLTLKKLLSNTRTDYATTRYRADQETLLDQGLTTIGSGAMQLSALVGKPFFSGQCIVMKTTVFRKLHGFDKSITHAEDCDLVQRAAKAGCVGRMFFETFHTISLRRMRRDGRIATIGKLMYASIYQLVKGPIRETIFAYEMGGQAK</sequence>
<comment type="caution">
    <text evidence="7">The sequence shown here is derived from an EMBL/GenBank/DDBJ whole genome shotgun (WGS) entry which is preliminary data.</text>
</comment>
<dbReference type="STRING" id="1618436.UV59_C0012G0039"/>
<evidence type="ECO:0000313" key="8">
    <source>
        <dbReference type="Proteomes" id="UP000034543"/>
    </source>
</evidence>
<dbReference type="AlphaFoldDB" id="A0A0G1EPJ5"/>
<feature type="domain" description="Glycosyltransferase 2-like" evidence="6">
    <location>
        <begin position="10"/>
        <end position="167"/>
    </location>
</feature>
<gene>
    <name evidence="7" type="ORF">UV59_C0012G0039</name>
</gene>
<organism evidence="7 8">
    <name type="scientific">Candidatus Gottesmanbacteria bacterium GW2011_GWA1_43_11</name>
    <dbReference type="NCBI Taxonomy" id="1618436"/>
    <lineage>
        <taxon>Bacteria</taxon>
        <taxon>Candidatus Gottesmaniibacteriota</taxon>
    </lineage>
</organism>
<evidence type="ECO:0000313" key="7">
    <source>
        <dbReference type="EMBL" id="KKS84946.1"/>
    </source>
</evidence>
<protein>
    <submittedName>
        <fullName evidence="7">Glycosyl transferase family 2</fullName>
    </submittedName>
</protein>